<keyword evidence="2" id="KW-1185">Reference proteome</keyword>
<evidence type="ECO:0000313" key="1">
    <source>
        <dbReference type="EMBL" id="QTL96479.1"/>
    </source>
</evidence>
<sequence>MKKSRYILLLIFILIISSEIKGTEHFKLDGWCYIDGKANLELWQKKEAGFISENIINNAVALGCEVLKGYTLKDEIDKESAVLQSNNCPFGFWRLDYTGYDSSGNIYFKLYTHQDRKIKNINEIINEISKITKLSDGDNIIYQKIILFEELLGDFLKEDGEVIIVDPEKDIIINNINEIPVLKIEASQTNSIINVRVVALE</sequence>
<accession>A0A8A7KAW8</accession>
<dbReference type="Proteomes" id="UP000665020">
    <property type="component" value="Chromosome"/>
</dbReference>
<organism evidence="1 2">
    <name type="scientific">Iocasia fonsfrigidae</name>
    <dbReference type="NCBI Taxonomy" id="2682810"/>
    <lineage>
        <taxon>Bacteria</taxon>
        <taxon>Bacillati</taxon>
        <taxon>Bacillota</taxon>
        <taxon>Clostridia</taxon>
        <taxon>Halanaerobiales</taxon>
        <taxon>Halanaerobiaceae</taxon>
        <taxon>Iocasia</taxon>
    </lineage>
</organism>
<protein>
    <submittedName>
        <fullName evidence="1">Uncharacterized protein</fullName>
    </submittedName>
</protein>
<proteinExistence type="predicted"/>
<dbReference type="AlphaFoldDB" id="A0A8A7KAW8"/>
<dbReference type="KEGG" id="ifn:GM661_00060"/>
<dbReference type="EMBL" id="CP046640">
    <property type="protein sequence ID" value="QTL96479.1"/>
    <property type="molecule type" value="Genomic_DNA"/>
</dbReference>
<evidence type="ECO:0000313" key="2">
    <source>
        <dbReference type="Proteomes" id="UP000665020"/>
    </source>
</evidence>
<gene>
    <name evidence="1" type="ORF">GM661_00060</name>
</gene>
<reference evidence="1" key="1">
    <citation type="submission" date="2019-12" db="EMBL/GenBank/DDBJ databases">
        <authorList>
            <person name="zhang j."/>
            <person name="sun C.M."/>
        </authorList>
    </citation>
    <scope>NUCLEOTIDE SEQUENCE</scope>
    <source>
        <strain evidence="1">NS-1</strain>
    </source>
</reference>
<dbReference type="RefSeq" id="WP_230868200.1">
    <property type="nucleotide sequence ID" value="NZ_CP046640.1"/>
</dbReference>
<name>A0A8A7KAW8_9FIRM</name>